<dbReference type="AlphaFoldDB" id="A0A166HFG0"/>
<sequence>MARGHLSTFLQALSAPLLETPFLRDQDFSKPLPPAHFPALRCLVITFDFIRNSASIIKLAMGCLHITHLKYASRMLRYLQPIFVTSEVNASGVSFPAYWPNLQTLSLPSYMQGEEALQMVLSRNDARGRLQKPRVGMEDTSILNRDIWRTVNDHAEVVGIYEDYLQ</sequence>
<dbReference type="OrthoDB" id="3244423at2759"/>
<organism evidence="1 2">
    <name type="scientific">Athelia psychrophila</name>
    <dbReference type="NCBI Taxonomy" id="1759441"/>
    <lineage>
        <taxon>Eukaryota</taxon>
        <taxon>Fungi</taxon>
        <taxon>Dikarya</taxon>
        <taxon>Basidiomycota</taxon>
        <taxon>Agaricomycotina</taxon>
        <taxon>Agaricomycetes</taxon>
        <taxon>Agaricomycetidae</taxon>
        <taxon>Atheliales</taxon>
        <taxon>Atheliaceae</taxon>
        <taxon>Athelia</taxon>
    </lineage>
</organism>
<reference evidence="1 2" key="1">
    <citation type="journal article" date="2016" name="Mol. Biol. Evol.">
        <title>Comparative Genomics of Early-Diverging Mushroom-Forming Fungi Provides Insights into the Origins of Lignocellulose Decay Capabilities.</title>
        <authorList>
            <person name="Nagy L.G."/>
            <person name="Riley R."/>
            <person name="Tritt A."/>
            <person name="Adam C."/>
            <person name="Daum C."/>
            <person name="Floudas D."/>
            <person name="Sun H."/>
            <person name="Yadav J.S."/>
            <person name="Pangilinan J."/>
            <person name="Larsson K.H."/>
            <person name="Matsuura K."/>
            <person name="Barry K."/>
            <person name="Labutti K."/>
            <person name="Kuo R."/>
            <person name="Ohm R.A."/>
            <person name="Bhattacharya S.S."/>
            <person name="Shirouzu T."/>
            <person name="Yoshinaga Y."/>
            <person name="Martin F.M."/>
            <person name="Grigoriev I.V."/>
            <person name="Hibbett D.S."/>
        </authorList>
    </citation>
    <scope>NUCLEOTIDE SEQUENCE [LARGE SCALE GENOMIC DNA]</scope>
    <source>
        <strain evidence="1 2">CBS 109695</strain>
    </source>
</reference>
<gene>
    <name evidence="1" type="ORF">FIBSPDRAFT_584242</name>
</gene>
<protein>
    <submittedName>
        <fullName evidence="1">Uncharacterized protein</fullName>
    </submittedName>
</protein>
<name>A0A166HFG0_9AGAM</name>
<dbReference type="EMBL" id="KV417569">
    <property type="protein sequence ID" value="KZP18807.1"/>
    <property type="molecule type" value="Genomic_DNA"/>
</dbReference>
<dbReference type="Proteomes" id="UP000076532">
    <property type="component" value="Unassembled WGS sequence"/>
</dbReference>
<proteinExistence type="predicted"/>
<evidence type="ECO:0000313" key="2">
    <source>
        <dbReference type="Proteomes" id="UP000076532"/>
    </source>
</evidence>
<keyword evidence="2" id="KW-1185">Reference proteome</keyword>
<accession>A0A166HFG0</accession>
<evidence type="ECO:0000313" key="1">
    <source>
        <dbReference type="EMBL" id="KZP18807.1"/>
    </source>
</evidence>